<dbReference type="EMBL" id="JACRDE010000054">
    <property type="protein sequence ID" value="MBI5248238.1"/>
    <property type="molecule type" value="Genomic_DNA"/>
</dbReference>
<feature type="domain" description="IclR-ED" evidence="5">
    <location>
        <begin position="74"/>
        <end position="257"/>
    </location>
</feature>
<accession>A0A9D6V013</accession>
<dbReference type="GO" id="GO:0003700">
    <property type="term" value="F:DNA-binding transcription factor activity"/>
    <property type="evidence" value="ECO:0007669"/>
    <property type="project" value="TreeGrafter"/>
</dbReference>
<evidence type="ECO:0000313" key="6">
    <source>
        <dbReference type="EMBL" id="MBI5248238.1"/>
    </source>
</evidence>
<dbReference type="InterPro" id="IPR050707">
    <property type="entry name" value="HTH_MetabolicPath_Reg"/>
</dbReference>
<dbReference type="Gene3D" id="3.30.450.40">
    <property type="match status" value="1"/>
</dbReference>
<dbReference type="PROSITE" id="PS51078">
    <property type="entry name" value="ICLR_ED"/>
    <property type="match status" value="1"/>
</dbReference>
<dbReference type="Gene3D" id="1.10.10.10">
    <property type="entry name" value="Winged helix-like DNA-binding domain superfamily/Winged helix DNA-binding domain"/>
    <property type="match status" value="1"/>
</dbReference>
<sequence>MSSPKKPEFKRVPALDKCFAILELLSRSTALLGTSEVARELDLNKSTVFNILQTLADLDVLEHAHGGKFGFGTRLHILANGAGRRVDLIRTVRPYLNEIASNSSFTAFFGIRYGLKAIIVDKMEAAVDIRVAAEVGMQLPLLSGAGGKALLSQLSNSQVDQILSTNELRKFTPHTCVDKSKFKEAVLKVREEGLALDWEEYIEGIIAAAVPINTHREGREAAIWAVGLRRQGSEREISELSQLLKRIARELDMRFRPA</sequence>
<organism evidence="6 7">
    <name type="scientific">Desulfomonile tiedjei</name>
    <dbReference type="NCBI Taxonomy" id="2358"/>
    <lineage>
        <taxon>Bacteria</taxon>
        <taxon>Pseudomonadati</taxon>
        <taxon>Thermodesulfobacteriota</taxon>
        <taxon>Desulfomonilia</taxon>
        <taxon>Desulfomonilales</taxon>
        <taxon>Desulfomonilaceae</taxon>
        <taxon>Desulfomonile</taxon>
    </lineage>
</organism>
<dbReference type="InterPro" id="IPR005471">
    <property type="entry name" value="Tscrpt_reg_IclR_N"/>
</dbReference>
<dbReference type="SUPFAM" id="SSF55781">
    <property type="entry name" value="GAF domain-like"/>
    <property type="match status" value="1"/>
</dbReference>
<evidence type="ECO:0000256" key="1">
    <source>
        <dbReference type="ARBA" id="ARBA00023015"/>
    </source>
</evidence>
<evidence type="ECO:0000256" key="2">
    <source>
        <dbReference type="ARBA" id="ARBA00023125"/>
    </source>
</evidence>
<evidence type="ECO:0000313" key="7">
    <source>
        <dbReference type="Proteomes" id="UP000807825"/>
    </source>
</evidence>
<gene>
    <name evidence="6" type="ORF">HY912_01975</name>
</gene>
<feature type="domain" description="HTH iclR-type" evidence="4">
    <location>
        <begin position="12"/>
        <end position="73"/>
    </location>
</feature>
<reference evidence="6" key="1">
    <citation type="submission" date="2020-07" db="EMBL/GenBank/DDBJ databases">
        <title>Huge and variable diversity of episymbiotic CPR bacteria and DPANN archaea in groundwater ecosystems.</title>
        <authorList>
            <person name="He C.Y."/>
            <person name="Keren R."/>
            <person name="Whittaker M."/>
            <person name="Farag I.F."/>
            <person name="Doudna J."/>
            <person name="Cate J.H.D."/>
            <person name="Banfield J.F."/>
        </authorList>
    </citation>
    <scope>NUCLEOTIDE SEQUENCE</scope>
    <source>
        <strain evidence="6">NC_groundwater_1664_Pr3_B-0.1um_52_9</strain>
    </source>
</reference>
<dbReference type="SUPFAM" id="SSF46785">
    <property type="entry name" value="Winged helix' DNA-binding domain"/>
    <property type="match status" value="1"/>
</dbReference>
<dbReference type="InterPro" id="IPR036388">
    <property type="entry name" value="WH-like_DNA-bd_sf"/>
</dbReference>
<dbReference type="AlphaFoldDB" id="A0A9D6V013"/>
<dbReference type="GO" id="GO:0003677">
    <property type="term" value="F:DNA binding"/>
    <property type="evidence" value="ECO:0007669"/>
    <property type="project" value="UniProtKB-KW"/>
</dbReference>
<evidence type="ECO:0000256" key="3">
    <source>
        <dbReference type="ARBA" id="ARBA00023163"/>
    </source>
</evidence>
<dbReference type="PANTHER" id="PTHR30136">
    <property type="entry name" value="HELIX-TURN-HELIX TRANSCRIPTIONAL REGULATOR, ICLR FAMILY"/>
    <property type="match status" value="1"/>
</dbReference>
<name>A0A9D6V013_9BACT</name>
<proteinExistence type="predicted"/>
<dbReference type="Pfam" id="PF01614">
    <property type="entry name" value="IclR_C"/>
    <property type="match status" value="1"/>
</dbReference>
<dbReference type="PANTHER" id="PTHR30136:SF35">
    <property type="entry name" value="HTH-TYPE TRANSCRIPTIONAL REGULATOR RV1719"/>
    <property type="match status" value="1"/>
</dbReference>
<dbReference type="Pfam" id="PF09339">
    <property type="entry name" value="HTH_IclR"/>
    <property type="match status" value="1"/>
</dbReference>
<evidence type="ECO:0000259" key="4">
    <source>
        <dbReference type="PROSITE" id="PS51077"/>
    </source>
</evidence>
<dbReference type="InterPro" id="IPR029016">
    <property type="entry name" value="GAF-like_dom_sf"/>
</dbReference>
<keyword evidence="1" id="KW-0805">Transcription regulation</keyword>
<dbReference type="Proteomes" id="UP000807825">
    <property type="component" value="Unassembled WGS sequence"/>
</dbReference>
<comment type="caution">
    <text evidence="6">The sequence shown here is derived from an EMBL/GenBank/DDBJ whole genome shotgun (WGS) entry which is preliminary data.</text>
</comment>
<dbReference type="InterPro" id="IPR014757">
    <property type="entry name" value="Tscrpt_reg_IclR_C"/>
</dbReference>
<dbReference type="SMART" id="SM00346">
    <property type="entry name" value="HTH_ICLR"/>
    <property type="match status" value="1"/>
</dbReference>
<protein>
    <submittedName>
        <fullName evidence="6">IclR family transcriptional regulator</fullName>
    </submittedName>
</protein>
<evidence type="ECO:0000259" key="5">
    <source>
        <dbReference type="PROSITE" id="PS51078"/>
    </source>
</evidence>
<keyword evidence="2" id="KW-0238">DNA-binding</keyword>
<dbReference type="InterPro" id="IPR036390">
    <property type="entry name" value="WH_DNA-bd_sf"/>
</dbReference>
<dbReference type="GO" id="GO:0045892">
    <property type="term" value="P:negative regulation of DNA-templated transcription"/>
    <property type="evidence" value="ECO:0007669"/>
    <property type="project" value="TreeGrafter"/>
</dbReference>
<dbReference type="PROSITE" id="PS51077">
    <property type="entry name" value="HTH_ICLR"/>
    <property type="match status" value="1"/>
</dbReference>
<keyword evidence="3" id="KW-0804">Transcription</keyword>